<reference evidence="1" key="1">
    <citation type="submission" date="2022-09" db="EMBL/GenBank/DDBJ databases">
        <title>Aureispira anguillicida sp. nov., isolated from Leptocephalus of Japanese eel Anguilla japonica.</title>
        <authorList>
            <person name="Yuasa K."/>
            <person name="Mekata T."/>
            <person name="Ikunari K."/>
        </authorList>
    </citation>
    <scope>NUCLEOTIDE SEQUENCE</scope>
    <source>
        <strain evidence="1">EL160426</strain>
    </source>
</reference>
<organism evidence="1 2">
    <name type="scientific">Aureispira anguillae</name>
    <dbReference type="NCBI Taxonomy" id="2864201"/>
    <lineage>
        <taxon>Bacteria</taxon>
        <taxon>Pseudomonadati</taxon>
        <taxon>Bacteroidota</taxon>
        <taxon>Saprospiria</taxon>
        <taxon>Saprospirales</taxon>
        <taxon>Saprospiraceae</taxon>
        <taxon>Aureispira</taxon>
    </lineage>
</organism>
<gene>
    <name evidence="1" type="ORF">AsAng_0045370</name>
</gene>
<name>A0A915YIE6_9BACT</name>
<dbReference type="EMBL" id="AP026867">
    <property type="protein sequence ID" value="BDS13775.1"/>
    <property type="molecule type" value="Genomic_DNA"/>
</dbReference>
<dbReference type="Proteomes" id="UP001060919">
    <property type="component" value="Chromosome"/>
</dbReference>
<evidence type="ECO:0000313" key="1">
    <source>
        <dbReference type="EMBL" id="BDS13775.1"/>
    </source>
</evidence>
<sequence length="59" mass="6800">MAKNQSNLSLNLQEAYFFLRIIIPSQRKTYGRKPIFFALFLLKKCTIGGAAYTPRPFCL</sequence>
<protein>
    <submittedName>
        <fullName evidence="1">Uncharacterized protein</fullName>
    </submittedName>
</protein>
<proteinExistence type="predicted"/>
<evidence type="ECO:0000313" key="2">
    <source>
        <dbReference type="Proteomes" id="UP001060919"/>
    </source>
</evidence>
<dbReference type="AlphaFoldDB" id="A0A915YIE6"/>
<accession>A0A915YIE6</accession>
<keyword evidence="2" id="KW-1185">Reference proteome</keyword>
<dbReference type="KEGG" id="aup:AsAng_0045370"/>